<dbReference type="AlphaFoldDB" id="A0A3L6T962"/>
<dbReference type="EMBL" id="PQIB02000002">
    <property type="protein sequence ID" value="RLN33386.1"/>
    <property type="molecule type" value="Genomic_DNA"/>
</dbReference>
<name>A0A3L6T962_PANMI</name>
<dbReference type="SMART" id="SM01227">
    <property type="entry name" value="GCK"/>
    <property type="match status" value="1"/>
</dbReference>
<dbReference type="Proteomes" id="UP000275267">
    <property type="component" value="Unassembled WGS sequence"/>
</dbReference>
<accession>A0A3L6T962</accession>
<dbReference type="Gene3D" id="1.10.287.2900">
    <property type="match status" value="1"/>
</dbReference>
<feature type="compositionally biased region" description="Low complexity" evidence="1">
    <location>
        <begin position="1"/>
        <end position="22"/>
    </location>
</feature>
<dbReference type="Pfam" id="PF07802">
    <property type="entry name" value="GCK"/>
    <property type="match status" value="1"/>
</dbReference>
<feature type="compositionally biased region" description="Low complexity" evidence="1">
    <location>
        <begin position="33"/>
        <end position="44"/>
    </location>
</feature>
<feature type="compositionally biased region" description="Basic and acidic residues" evidence="1">
    <location>
        <begin position="23"/>
        <end position="32"/>
    </location>
</feature>
<feature type="compositionally biased region" description="Basic and acidic residues" evidence="1">
    <location>
        <begin position="139"/>
        <end position="152"/>
    </location>
</feature>
<gene>
    <name evidence="3" type="ORF">C2845_PM03G20200</name>
</gene>
<proteinExistence type="predicted"/>
<dbReference type="OrthoDB" id="2148418at2759"/>
<evidence type="ECO:0000313" key="4">
    <source>
        <dbReference type="Proteomes" id="UP000275267"/>
    </source>
</evidence>
<keyword evidence="4" id="KW-1185">Reference proteome</keyword>
<feature type="region of interest" description="Disordered" evidence="1">
    <location>
        <begin position="134"/>
        <end position="176"/>
    </location>
</feature>
<protein>
    <submittedName>
        <fullName evidence="3">Myristoylated alanine-rich C-kinase substrate-like</fullName>
    </submittedName>
</protein>
<feature type="compositionally biased region" description="Low complexity" evidence="1">
    <location>
        <begin position="155"/>
        <end position="165"/>
    </location>
</feature>
<comment type="caution">
    <text evidence="3">The sequence shown here is derived from an EMBL/GenBank/DDBJ whole genome shotgun (WGS) entry which is preliminary data.</text>
</comment>
<dbReference type="PANTHER" id="PTHR34357">
    <property type="entry name" value="F7A19.14 PROTEIN-RELATED"/>
    <property type="match status" value="1"/>
</dbReference>
<evidence type="ECO:0000259" key="2">
    <source>
        <dbReference type="SMART" id="SM01227"/>
    </source>
</evidence>
<reference evidence="4" key="1">
    <citation type="journal article" date="2019" name="Nat. Commun.">
        <title>The genome of broomcorn millet.</title>
        <authorList>
            <person name="Zou C."/>
            <person name="Miki D."/>
            <person name="Li D."/>
            <person name="Tang Q."/>
            <person name="Xiao L."/>
            <person name="Rajput S."/>
            <person name="Deng P."/>
            <person name="Jia W."/>
            <person name="Huang R."/>
            <person name="Zhang M."/>
            <person name="Sun Y."/>
            <person name="Hu J."/>
            <person name="Fu X."/>
            <person name="Schnable P.S."/>
            <person name="Li F."/>
            <person name="Zhang H."/>
            <person name="Feng B."/>
            <person name="Zhu X."/>
            <person name="Liu R."/>
            <person name="Schnable J.C."/>
            <person name="Zhu J.-K."/>
            <person name="Zhang H."/>
        </authorList>
    </citation>
    <scope>NUCLEOTIDE SEQUENCE [LARGE SCALE GENOMIC DNA]</scope>
</reference>
<evidence type="ECO:0000256" key="1">
    <source>
        <dbReference type="SAM" id="MobiDB-lite"/>
    </source>
</evidence>
<dbReference type="GO" id="GO:0016301">
    <property type="term" value="F:kinase activity"/>
    <property type="evidence" value="ECO:0007669"/>
    <property type="project" value="UniProtKB-KW"/>
</dbReference>
<feature type="region of interest" description="Disordered" evidence="1">
    <location>
        <begin position="1"/>
        <end position="54"/>
    </location>
</feature>
<feature type="domain" description="GCK" evidence="2">
    <location>
        <begin position="59"/>
        <end position="132"/>
    </location>
</feature>
<dbReference type="STRING" id="4540.A0A3L6T962"/>
<evidence type="ECO:0000313" key="3">
    <source>
        <dbReference type="EMBL" id="RLN33386.1"/>
    </source>
</evidence>
<dbReference type="InterPro" id="IPR012891">
    <property type="entry name" value="GCK_dom"/>
</dbReference>
<organism evidence="3 4">
    <name type="scientific">Panicum miliaceum</name>
    <name type="common">Proso millet</name>
    <name type="synonym">Broomcorn millet</name>
    <dbReference type="NCBI Taxonomy" id="4540"/>
    <lineage>
        <taxon>Eukaryota</taxon>
        <taxon>Viridiplantae</taxon>
        <taxon>Streptophyta</taxon>
        <taxon>Embryophyta</taxon>
        <taxon>Tracheophyta</taxon>
        <taxon>Spermatophyta</taxon>
        <taxon>Magnoliopsida</taxon>
        <taxon>Liliopsida</taxon>
        <taxon>Poales</taxon>
        <taxon>Poaceae</taxon>
        <taxon>PACMAD clade</taxon>
        <taxon>Panicoideae</taxon>
        <taxon>Panicodae</taxon>
        <taxon>Paniceae</taxon>
        <taxon>Panicinae</taxon>
        <taxon>Panicum</taxon>
        <taxon>Panicum sect. Panicum</taxon>
    </lineage>
</organism>
<dbReference type="PANTHER" id="PTHR34357:SF2">
    <property type="entry name" value="F26F24.3-RELATED"/>
    <property type="match status" value="1"/>
</dbReference>
<sequence>MASPEPAAQPSPAQEPSTPAAAGREEAPREPVPEAAAPGAAAAAEKVEGEVEEEEKEEGECGFCLFMKAGGCKDVFVAWEECVKAAQEGADMVERCYEVTVNLKTCMDAHADYYAPVLQAEQAINERAEAEAAAAAAAAKEEPASDAEKKGEAVPQQAAPASPASGEGKTGEAVAEKSTPLALGTVCGNKSVSIRLKPAAKKENTIFGCSIGSV</sequence>